<dbReference type="Proteomes" id="UP000827092">
    <property type="component" value="Unassembled WGS sequence"/>
</dbReference>
<evidence type="ECO:0000313" key="3">
    <source>
        <dbReference type="EMBL" id="KAG8195779.1"/>
    </source>
</evidence>
<evidence type="ECO:0000256" key="1">
    <source>
        <dbReference type="SAM" id="MobiDB-lite"/>
    </source>
</evidence>
<accession>A0AAV6VGI6</accession>
<organism evidence="3 4">
    <name type="scientific">Oedothorax gibbosus</name>
    <dbReference type="NCBI Taxonomy" id="931172"/>
    <lineage>
        <taxon>Eukaryota</taxon>
        <taxon>Metazoa</taxon>
        <taxon>Ecdysozoa</taxon>
        <taxon>Arthropoda</taxon>
        <taxon>Chelicerata</taxon>
        <taxon>Arachnida</taxon>
        <taxon>Araneae</taxon>
        <taxon>Araneomorphae</taxon>
        <taxon>Entelegynae</taxon>
        <taxon>Araneoidea</taxon>
        <taxon>Linyphiidae</taxon>
        <taxon>Erigoninae</taxon>
        <taxon>Oedothorax</taxon>
    </lineage>
</organism>
<dbReference type="EMBL" id="JAFNEN010000078">
    <property type="protein sequence ID" value="KAG8195779.1"/>
    <property type="molecule type" value="Genomic_DNA"/>
</dbReference>
<feature type="transmembrane region" description="Helical" evidence="2">
    <location>
        <begin position="114"/>
        <end position="133"/>
    </location>
</feature>
<protein>
    <submittedName>
        <fullName evidence="3">Uncharacterized protein</fullName>
    </submittedName>
</protein>
<sequence>MHPNFSSTKYKYPGAKPPTPGDPSIKTKPTSVYRISSFICHRKEMRVKRIRMGYKLSRYSASILFKWGFHSFLNASDKGGSYLVPLVTEALDSASKKPTINSKTTMGYMDTTNILLILVTVLMSIEKCGGGWMHHMMKMKKMHDSDHHEKSIKFQLKAIPIPIPVAYAETPAPKEKPWPAESKMKGMMWDMMQMHMMKMKMKTHMKMKMMKGMKGMKSKGCCCPAPAEKAAGWPMMPMMPAMMPAVMCPQMMMNQCDMGMMTGWPMKAACPPAPCPPPEEPEVETEDPDEVMEWPEYYDQEQQEEMNGWDSNLLPVVVVPNRLNLNRRRGDDIDEVLWAHIRPSMKRNNFDYDFDY</sequence>
<keyword evidence="4" id="KW-1185">Reference proteome</keyword>
<keyword evidence="2" id="KW-1133">Transmembrane helix</keyword>
<reference evidence="3 4" key="1">
    <citation type="journal article" date="2022" name="Nat. Ecol. Evol.">
        <title>A masculinizing supergene underlies an exaggerated male reproductive morph in a spider.</title>
        <authorList>
            <person name="Hendrickx F."/>
            <person name="De Corte Z."/>
            <person name="Sonet G."/>
            <person name="Van Belleghem S.M."/>
            <person name="Kostlbacher S."/>
            <person name="Vangestel C."/>
        </authorList>
    </citation>
    <scope>NUCLEOTIDE SEQUENCE [LARGE SCALE GENOMIC DNA]</scope>
    <source>
        <strain evidence="3">W744_W776</strain>
    </source>
</reference>
<evidence type="ECO:0000313" key="4">
    <source>
        <dbReference type="Proteomes" id="UP000827092"/>
    </source>
</evidence>
<evidence type="ECO:0000256" key="2">
    <source>
        <dbReference type="SAM" id="Phobius"/>
    </source>
</evidence>
<keyword evidence="2" id="KW-0812">Transmembrane</keyword>
<name>A0AAV6VGI6_9ARAC</name>
<proteinExistence type="predicted"/>
<gene>
    <name evidence="3" type="ORF">JTE90_004785</name>
</gene>
<feature type="region of interest" description="Disordered" evidence="1">
    <location>
        <begin position="1"/>
        <end position="28"/>
    </location>
</feature>
<keyword evidence="2" id="KW-0472">Membrane</keyword>
<dbReference type="AlphaFoldDB" id="A0AAV6VGI6"/>
<comment type="caution">
    <text evidence="3">The sequence shown here is derived from an EMBL/GenBank/DDBJ whole genome shotgun (WGS) entry which is preliminary data.</text>
</comment>